<dbReference type="CDD" id="cd01347">
    <property type="entry name" value="ligand_gated_channel"/>
    <property type="match status" value="1"/>
</dbReference>
<keyword evidence="6" id="KW-0998">Cell outer membrane</keyword>
<dbReference type="PROSITE" id="PS52016">
    <property type="entry name" value="TONB_DEPENDENT_REC_3"/>
    <property type="match status" value="1"/>
</dbReference>
<accession>A0A381RIA6</accession>
<evidence type="ECO:0000256" key="2">
    <source>
        <dbReference type="ARBA" id="ARBA00022448"/>
    </source>
</evidence>
<gene>
    <name evidence="10" type="ORF">METZ01_LOCUS43838</name>
</gene>
<dbReference type="AlphaFoldDB" id="A0A381RIA6"/>
<feature type="domain" description="TonB-dependent receptor plug" evidence="9">
    <location>
        <begin position="47"/>
        <end position="158"/>
    </location>
</feature>
<evidence type="ECO:0000313" key="10">
    <source>
        <dbReference type="EMBL" id="SUZ90984.1"/>
    </source>
</evidence>
<dbReference type="InterPro" id="IPR000531">
    <property type="entry name" value="Beta-barrel_TonB"/>
</dbReference>
<dbReference type="EMBL" id="UINC01001939">
    <property type="protein sequence ID" value="SUZ90984.1"/>
    <property type="molecule type" value="Genomic_DNA"/>
</dbReference>
<dbReference type="PANTHER" id="PTHR30069:SF28">
    <property type="entry name" value="TONB-DEPENDENT RECEPTOR YNCD-RELATED"/>
    <property type="match status" value="1"/>
</dbReference>
<feature type="region of interest" description="Disordered" evidence="7">
    <location>
        <begin position="249"/>
        <end position="269"/>
    </location>
</feature>
<dbReference type="GO" id="GO:0044718">
    <property type="term" value="P:siderophore transmembrane transport"/>
    <property type="evidence" value="ECO:0007669"/>
    <property type="project" value="TreeGrafter"/>
</dbReference>
<keyword evidence="5" id="KW-0472">Membrane</keyword>
<keyword evidence="4" id="KW-0798">TonB box</keyword>
<evidence type="ECO:0000259" key="8">
    <source>
        <dbReference type="Pfam" id="PF00593"/>
    </source>
</evidence>
<keyword evidence="3" id="KW-0812">Transmembrane</keyword>
<comment type="subcellular location">
    <subcellularLocation>
        <location evidence="1">Cell outer membrane</location>
        <topology evidence="1">Multi-pass membrane protein</topology>
    </subcellularLocation>
</comment>
<dbReference type="InterPro" id="IPR037066">
    <property type="entry name" value="Plug_dom_sf"/>
</dbReference>
<dbReference type="SUPFAM" id="SSF56935">
    <property type="entry name" value="Porins"/>
    <property type="match status" value="1"/>
</dbReference>
<reference evidence="10" key="1">
    <citation type="submission" date="2018-05" db="EMBL/GenBank/DDBJ databases">
        <authorList>
            <person name="Lanie J.A."/>
            <person name="Ng W.-L."/>
            <person name="Kazmierczak K.M."/>
            <person name="Andrzejewski T.M."/>
            <person name="Davidsen T.M."/>
            <person name="Wayne K.J."/>
            <person name="Tettelin H."/>
            <person name="Glass J.I."/>
            <person name="Rusch D."/>
            <person name="Podicherti R."/>
            <person name="Tsui H.-C.T."/>
            <person name="Winkler M.E."/>
        </authorList>
    </citation>
    <scope>NUCLEOTIDE SEQUENCE</scope>
</reference>
<evidence type="ECO:0008006" key="11">
    <source>
        <dbReference type="Google" id="ProtNLM"/>
    </source>
</evidence>
<dbReference type="InterPro" id="IPR036942">
    <property type="entry name" value="Beta-barrel_TonB_sf"/>
</dbReference>
<sequence length="683" mass="75995">MSFYSADIRVIILILFFLLPTTALSQGNMNNELDEIVVTATRMETSLRNSSRSITVINQDRIQNGTQQLSLDESLVGVPGLYMQNRYNFAQDLRLSLRGFGSRSSFGIRGIKIYVDGIPETLPDGQAGVDSIDIGSTKRIEILRGPSSSLYGNASGGVIAIETELGEDSPFVETTLAGGDLGYKKYQLKSGGKIDEANYLINIAKQQYNGYRSHSETEGTLINGKFRLPLNSMDDLLISFNLTDQPIANDPGGINSDQVASDRSSARDKNIQYDSGESLNQKRVGFVYNRKRESGNLQIKNYYVFRDFSNKLPFTDGGSVRLDRFFYGFGAQYSLGNILPDNIKVTLGFDIDRQDDDRKRFDNEDGVIGSMGFDQSEKVSSDGLYVQGSYQINDELGLSAGLRYDVVNFNISDHFLTNGDDSGEINFKKFSPSFGLNYNIGSGILFSSWSNSFETPTTTELSNPDGSGGFNSLLNPQTASNFEVGFKTGTNKLYYELVVFNIDLKKELVPYELESFPGRKFFENAGTSSRKGIETAISWKSESGFGVDASYTWSDFTFEKFVDDNGNDFSNKTLPGVPSRFGYFGLSYQSTQGLSARFETNYVGSIFANNTNTTNVSSYSVSGFRASYMMKRDSWEIRPYLGINNIFDESYSNNIRINAWGGRYFEPAPKRNSYLGITVSHQF</sequence>
<organism evidence="10">
    <name type="scientific">marine metagenome</name>
    <dbReference type="NCBI Taxonomy" id="408172"/>
    <lineage>
        <taxon>unclassified sequences</taxon>
        <taxon>metagenomes</taxon>
        <taxon>ecological metagenomes</taxon>
    </lineage>
</organism>
<dbReference type="GO" id="GO:0015344">
    <property type="term" value="F:siderophore uptake transmembrane transporter activity"/>
    <property type="evidence" value="ECO:0007669"/>
    <property type="project" value="TreeGrafter"/>
</dbReference>
<evidence type="ECO:0000256" key="6">
    <source>
        <dbReference type="ARBA" id="ARBA00023237"/>
    </source>
</evidence>
<evidence type="ECO:0000256" key="3">
    <source>
        <dbReference type="ARBA" id="ARBA00022692"/>
    </source>
</evidence>
<dbReference type="InterPro" id="IPR039426">
    <property type="entry name" value="TonB-dep_rcpt-like"/>
</dbReference>
<dbReference type="Pfam" id="PF07715">
    <property type="entry name" value="Plug"/>
    <property type="match status" value="1"/>
</dbReference>
<dbReference type="Gene3D" id="2.170.130.10">
    <property type="entry name" value="TonB-dependent receptor, plug domain"/>
    <property type="match status" value="1"/>
</dbReference>
<dbReference type="Pfam" id="PF00593">
    <property type="entry name" value="TonB_dep_Rec_b-barrel"/>
    <property type="match status" value="1"/>
</dbReference>
<evidence type="ECO:0000259" key="9">
    <source>
        <dbReference type="Pfam" id="PF07715"/>
    </source>
</evidence>
<evidence type="ECO:0000256" key="1">
    <source>
        <dbReference type="ARBA" id="ARBA00004571"/>
    </source>
</evidence>
<feature type="domain" description="TonB-dependent receptor-like beta-barrel" evidence="8">
    <location>
        <begin position="249"/>
        <end position="646"/>
    </location>
</feature>
<evidence type="ECO:0000256" key="4">
    <source>
        <dbReference type="ARBA" id="ARBA00023077"/>
    </source>
</evidence>
<dbReference type="Gene3D" id="2.40.170.20">
    <property type="entry name" value="TonB-dependent receptor, beta-barrel domain"/>
    <property type="match status" value="1"/>
</dbReference>
<name>A0A381RIA6_9ZZZZ</name>
<dbReference type="GO" id="GO:0009279">
    <property type="term" value="C:cell outer membrane"/>
    <property type="evidence" value="ECO:0007669"/>
    <property type="project" value="UniProtKB-SubCell"/>
</dbReference>
<dbReference type="InterPro" id="IPR012910">
    <property type="entry name" value="Plug_dom"/>
</dbReference>
<proteinExistence type="predicted"/>
<evidence type="ECO:0000256" key="7">
    <source>
        <dbReference type="SAM" id="MobiDB-lite"/>
    </source>
</evidence>
<protein>
    <recommendedName>
        <fullName evidence="11">TonB-dependent receptor plug domain-containing protein</fullName>
    </recommendedName>
</protein>
<evidence type="ECO:0000256" key="5">
    <source>
        <dbReference type="ARBA" id="ARBA00023136"/>
    </source>
</evidence>
<keyword evidence="2" id="KW-0813">Transport</keyword>
<dbReference type="PANTHER" id="PTHR30069">
    <property type="entry name" value="TONB-DEPENDENT OUTER MEMBRANE RECEPTOR"/>
    <property type="match status" value="1"/>
</dbReference>